<reference evidence="1 2" key="1">
    <citation type="submission" date="2018-06" db="EMBL/GenBank/DDBJ databases">
        <title>A transcriptomic atlas of mushroom development highlights an independent origin of complex multicellularity.</title>
        <authorList>
            <consortium name="DOE Joint Genome Institute"/>
            <person name="Krizsan K."/>
            <person name="Almasi E."/>
            <person name="Merenyi Z."/>
            <person name="Sahu N."/>
            <person name="Viragh M."/>
            <person name="Koszo T."/>
            <person name="Mondo S."/>
            <person name="Kiss B."/>
            <person name="Balint B."/>
            <person name="Kues U."/>
            <person name="Barry K."/>
            <person name="Hegedus J.C."/>
            <person name="Henrissat B."/>
            <person name="Johnson J."/>
            <person name="Lipzen A."/>
            <person name="Ohm R."/>
            <person name="Nagy I."/>
            <person name="Pangilinan J."/>
            <person name="Yan J."/>
            <person name="Xiong Y."/>
            <person name="Grigoriev I.V."/>
            <person name="Hibbett D.S."/>
            <person name="Nagy L.G."/>
        </authorList>
    </citation>
    <scope>NUCLEOTIDE SEQUENCE [LARGE SCALE GENOMIC DNA]</scope>
    <source>
        <strain evidence="1 2">SZMC22713</strain>
    </source>
</reference>
<evidence type="ECO:0000313" key="2">
    <source>
        <dbReference type="Proteomes" id="UP000294933"/>
    </source>
</evidence>
<dbReference type="OrthoDB" id="414418at2759"/>
<dbReference type="InterPro" id="IPR051710">
    <property type="entry name" value="Phosphatase_SH3-domain"/>
</dbReference>
<dbReference type="PANTHER" id="PTHR16469">
    <property type="entry name" value="UBIQUITIN-ASSOCIATED AND SH3 DOMAIN-CONTAINING BA-RELATED"/>
    <property type="match status" value="1"/>
</dbReference>
<proteinExistence type="predicted"/>
<dbReference type="EMBL" id="ML170157">
    <property type="protein sequence ID" value="TDL28486.1"/>
    <property type="molecule type" value="Genomic_DNA"/>
</dbReference>
<dbReference type="InterPro" id="IPR013078">
    <property type="entry name" value="His_Pase_superF_clade-1"/>
</dbReference>
<dbReference type="PANTHER" id="PTHR16469:SF51">
    <property type="entry name" value="TRANSCRIPTION FACTOR TAU 55 KDA SUBUNIT"/>
    <property type="match status" value="1"/>
</dbReference>
<dbReference type="Pfam" id="PF00300">
    <property type="entry name" value="His_Phos_1"/>
    <property type="match status" value="1"/>
</dbReference>
<protein>
    <submittedName>
        <fullName evidence="1">Phosphoglycerate mutase-like protein</fullName>
    </submittedName>
</protein>
<dbReference type="Gene3D" id="3.40.50.1240">
    <property type="entry name" value="Phosphoglycerate mutase-like"/>
    <property type="match status" value="1"/>
</dbReference>
<dbReference type="VEuPathDB" id="FungiDB:BD410DRAFT_759769"/>
<dbReference type="CDD" id="cd07067">
    <property type="entry name" value="HP_PGM_like"/>
    <property type="match status" value="1"/>
</dbReference>
<dbReference type="AlphaFoldDB" id="A0A4Y7QMA2"/>
<dbReference type="Proteomes" id="UP000294933">
    <property type="component" value="Unassembled WGS sequence"/>
</dbReference>
<dbReference type="InterPro" id="IPR029033">
    <property type="entry name" value="His_PPase_superfam"/>
</dbReference>
<dbReference type="SMART" id="SM00855">
    <property type="entry name" value="PGAM"/>
    <property type="match status" value="1"/>
</dbReference>
<gene>
    <name evidence="1" type="ORF">BD410DRAFT_759769</name>
</gene>
<dbReference type="STRING" id="50990.A0A4Y7QMA2"/>
<sequence>MIETIYIVRHGFRLNWVTTKWKSPTGLPRDPPLAALGESQAEELANYFASLPGAGKPTAIFSSPYYRCLQTAQPTSDALHVPIHQENVKSRVDKCQVRLSEWYSPVKPGTGLHPRPKSAIELRNVIPQIDPTWSSVWFPSRRGETIEEAHDRTAGCLRVLVPVVERKSLGQHKSILLVSHAATVITLVRELIGHRDLSLRVGCCSLTKLCRMNGRTDLLGAWTPVTLTDGSHLAEGALRDWGFEDVEIENGQVVHDSGVPGTQSELDDKVGNQVVDILNRL</sequence>
<accession>A0A4Y7QMA2</accession>
<dbReference type="SUPFAM" id="SSF53254">
    <property type="entry name" value="Phosphoglycerate mutase-like"/>
    <property type="match status" value="1"/>
</dbReference>
<organism evidence="1 2">
    <name type="scientific">Rickenella mellea</name>
    <dbReference type="NCBI Taxonomy" id="50990"/>
    <lineage>
        <taxon>Eukaryota</taxon>
        <taxon>Fungi</taxon>
        <taxon>Dikarya</taxon>
        <taxon>Basidiomycota</taxon>
        <taxon>Agaricomycotina</taxon>
        <taxon>Agaricomycetes</taxon>
        <taxon>Hymenochaetales</taxon>
        <taxon>Rickenellaceae</taxon>
        <taxon>Rickenella</taxon>
    </lineage>
</organism>
<evidence type="ECO:0000313" key="1">
    <source>
        <dbReference type="EMBL" id="TDL28486.1"/>
    </source>
</evidence>
<keyword evidence="2" id="KW-1185">Reference proteome</keyword>
<name>A0A4Y7QMA2_9AGAM</name>